<protein>
    <submittedName>
        <fullName evidence="1">Uncharacterized protein</fullName>
    </submittedName>
</protein>
<name>A0ABQ2UYD5_9PSEU</name>
<gene>
    <name evidence="1" type="ORF">GCM10010178_59530</name>
</gene>
<evidence type="ECO:0000313" key="1">
    <source>
        <dbReference type="EMBL" id="GGU59374.1"/>
    </source>
</evidence>
<organism evidence="1 2">
    <name type="scientific">Lentzea flava</name>
    <dbReference type="NCBI Taxonomy" id="103732"/>
    <lineage>
        <taxon>Bacteria</taxon>
        <taxon>Bacillati</taxon>
        <taxon>Actinomycetota</taxon>
        <taxon>Actinomycetes</taxon>
        <taxon>Pseudonocardiales</taxon>
        <taxon>Pseudonocardiaceae</taxon>
        <taxon>Lentzea</taxon>
    </lineage>
</organism>
<dbReference type="EMBL" id="BMRE01000032">
    <property type="protein sequence ID" value="GGU59374.1"/>
    <property type="molecule type" value="Genomic_DNA"/>
</dbReference>
<accession>A0ABQ2UYD5</accession>
<dbReference type="Proteomes" id="UP000649573">
    <property type="component" value="Unassembled WGS sequence"/>
</dbReference>
<sequence>MSIGRPELAGLIAKITSAIPEVREEGTENVCDWSRSFDPLEARVVVRVLSVMACHEENSVTREAQLNAIGEILDPRSMTRDDVAPVFEIPVASLGPSEICHLEGIEEALVRR</sequence>
<proteinExistence type="predicted"/>
<reference evidence="2" key="1">
    <citation type="journal article" date="2019" name="Int. J. Syst. Evol. Microbiol.">
        <title>The Global Catalogue of Microorganisms (GCM) 10K type strain sequencing project: providing services to taxonomists for standard genome sequencing and annotation.</title>
        <authorList>
            <consortium name="The Broad Institute Genomics Platform"/>
            <consortium name="The Broad Institute Genome Sequencing Center for Infectious Disease"/>
            <person name="Wu L."/>
            <person name="Ma J."/>
        </authorList>
    </citation>
    <scope>NUCLEOTIDE SEQUENCE [LARGE SCALE GENOMIC DNA]</scope>
    <source>
        <strain evidence="2">JCM 3296</strain>
    </source>
</reference>
<keyword evidence="2" id="KW-1185">Reference proteome</keyword>
<comment type="caution">
    <text evidence="1">The sequence shown here is derived from an EMBL/GenBank/DDBJ whole genome shotgun (WGS) entry which is preliminary data.</text>
</comment>
<evidence type="ECO:0000313" key="2">
    <source>
        <dbReference type="Proteomes" id="UP000649573"/>
    </source>
</evidence>
<dbReference type="RefSeq" id="WP_189257054.1">
    <property type="nucleotide sequence ID" value="NZ_BMRE01000032.1"/>
</dbReference>